<reference evidence="3" key="1">
    <citation type="submission" date="2015-07" db="EMBL/GenBank/DDBJ databases">
        <title>Transcriptome Assembly of Anthurium amnicola.</title>
        <authorList>
            <person name="Suzuki J."/>
        </authorList>
    </citation>
    <scope>NUCLEOTIDE SEQUENCE</scope>
</reference>
<feature type="compositionally biased region" description="Basic and acidic residues" evidence="1">
    <location>
        <begin position="68"/>
        <end position="96"/>
    </location>
</feature>
<dbReference type="PANTHER" id="PTHR33159">
    <property type="entry name" value="RPM1-INTERACTING PROTEIN 4 (RIN4) FAMILY PROTEIN"/>
    <property type="match status" value="1"/>
</dbReference>
<feature type="compositionally biased region" description="Basic and acidic residues" evidence="1">
    <location>
        <begin position="26"/>
        <end position="35"/>
    </location>
</feature>
<evidence type="ECO:0000313" key="3">
    <source>
        <dbReference type="EMBL" id="JAT61119.1"/>
    </source>
</evidence>
<feature type="compositionally biased region" description="Basic and acidic residues" evidence="1">
    <location>
        <begin position="181"/>
        <end position="206"/>
    </location>
</feature>
<evidence type="ECO:0000259" key="2">
    <source>
        <dbReference type="Pfam" id="PF05627"/>
    </source>
</evidence>
<dbReference type="AlphaFoldDB" id="A0A1D1Z2P7"/>
<feature type="domain" description="RIN4 pathogenic type III effector avirulence factor Avr cleavage site" evidence="2">
    <location>
        <begin position="192"/>
        <end position="224"/>
    </location>
</feature>
<organism evidence="3">
    <name type="scientific">Anthurium amnicola</name>
    <dbReference type="NCBI Taxonomy" id="1678845"/>
    <lineage>
        <taxon>Eukaryota</taxon>
        <taxon>Viridiplantae</taxon>
        <taxon>Streptophyta</taxon>
        <taxon>Embryophyta</taxon>
        <taxon>Tracheophyta</taxon>
        <taxon>Spermatophyta</taxon>
        <taxon>Magnoliopsida</taxon>
        <taxon>Liliopsida</taxon>
        <taxon>Araceae</taxon>
        <taxon>Pothoideae</taxon>
        <taxon>Potheae</taxon>
        <taxon>Anthurium</taxon>
    </lineage>
</organism>
<dbReference type="PANTHER" id="PTHR33159:SF6">
    <property type="entry name" value="RPM1-INTERACTING PROTEIN 4"/>
    <property type="match status" value="1"/>
</dbReference>
<dbReference type="InterPro" id="IPR040387">
    <property type="entry name" value="RIN4/NOI4"/>
</dbReference>
<dbReference type="InterPro" id="IPR008700">
    <property type="entry name" value="TypeIII_avirulence_cleave"/>
</dbReference>
<dbReference type="EMBL" id="GDJX01006817">
    <property type="protein sequence ID" value="JAT61119.1"/>
    <property type="molecule type" value="Transcribed_RNA"/>
</dbReference>
<dbReference type="Pfam" id="PF05627">
    <property type="entry name" value="AvrRpt-cleavage"/>
    <property type="match status" value="1"/>
</dbReference>
<name>A0A1D1Z2P7_9ARAE</name>
<feature type="compositionally biased region" description="Basic and acidic residues" evidence="1">
    <location>
        <begin position="105"/>
        <end position="119"/>
    </location>
</feature>
<dbReference type="GO" id="GO:0005886">
    <property type="term" value="C:plasma membrane"/>
    <property type="evidence" value="ECO:0007669"/>
    <property type="project" value="TreeGrafter"/>
</dbReference>
<proteinExistence type="predicted"/>
<feature type="region of interest" description="Disordered" evidence="1">
    <location>
        <begin position="26"/>
        <end position="251"/>
    </location>
</feature>
<evidence type="ECO:0000256" key="1">
    <source>
        <dbReference type="SAM" id="MobiDB-lite"/>
    </source>
</evidence>
<sequence length="261" mass="28423">MAQHAQVPKFWNWEGAGNVPYTQDFDNARRARRGGELINPNVPQPNPDSFPQGIAAAGASLRNTSDPEISKHEQHTSREDGDLHQSTDFPARHDVVSCKPGTDAAHQRTEESMTSNDRRRTNRTSGGSERSTDCSALHPLHQVKSATKGGVSSPSREKKGSSEAGHGFAPTPSTPGRSKLRAADRGDQAADRHSTVPKFGDWDEKNPSSSDSYTDIFNKVRQEKHAKAPIIKTDPVYDSGHGQDGGNFDSSSCSCFGWCRK</sequence>
<gene>
    <name evidence="3" type="primary">RIN4_10</name>
    <name evidence="3" type="ORF">g.107732</name>
</gene>
<protein>
    <submittedName>
        <fullName evidence="3">RPM1-interacting protein 4</fullName>
    </submittedName>
</protein>
<accession>A0A1D1Z2P7</accession>